<organism evidence="2 3">
    <name type="scientific">Aphanomyces stellatus</name>
    <dbReference type="NCBI Taxonomy" id="120398"/>
    <lineage>
        <taxon>Eukaryota</taxon>
        <taxon>Sar</taxon>
        <taxon>Stramenopiles</taxon>
        <taxon>Oomycota</taxon>
        <taxon>Saprolegniomycetes</taxon>
        <taxon>Saprolegniales</taxon>
        <taxon>Verrucalvaceae</taxon>
        <taxon>Aphanomyces</taxon>
    </lineage>
</organism>
<sequence length="431" mass="47582">MSVPACVHDKLDRLSQTLERINARLDAVEQHVQALLPTPANAAPLALTLRTAIDAAVGQILASHRATSVMPTERVHSFLRPPPSSSSSVHQPTTMLSYGDNHASSIEPDVEDASYQGLTMLADEGLKRVSNLTSSMALSQHNGWSIDEASTKDHHPIDLPDNVRSLHHTEVSNDDHLPCRHLWHWRFMNDKTLRPVGTKAINVINALCRQLPPSDRPGSSTDTATLDALYMEAFRRLMSASPRIMASQDAKTCSVGDVHDAIVVAATTSALPRDPRTRSFVWTNNTVHAAPEAWVLPSTPCKTMWHLWFWGDDAVGPYRHLQSSDVQHKCSKVVLCHTRSVMDALLHVACTMKLVPSVDDVTHLPHDSFTALFDTCFDHLLGKESPDGPPTARGFDKNKDYGAFTCSRLFQLMERAKRKRPRDEAPAGGQS</sequence>
<dbReference type="EMBL" id="CAADRA010005362">
    <property type="protein sequence ID" value="VFT88990.1"/>
    <property type="molecule type" value="Genomic_DNA"/>
</dbReference>
<dbReference type="Proteomes" id="UP000332933">
    <property type="component" value="Unassembled WGS sequence"/>
</dbReference>
<protein>
    <submittedName>
        <fullName evidence="2">Aste57867_12136 protein</fullName>
    </submittedName>
</protein>
<dbReference type="AlphaFoldDB" id="A0A485KVD2"/>
<evidence type="ECO:0000313" key="1">
    <source>
        <dbReference type="EMBL" id="KAF0697142.1"/>
    </source>
</evidence>
<reference evidence="1" key="2">
    <citation type="submission" date="2019-06" db="EMBL/GenBank/DDBJ databases">
        <title>Genomics analysis of Aphanomyces spp. identifies a new class of oomycete effector associated with host adaptation.</title>
        <authorList>
            <person name="Gaulin E."/>
        </authorList>
    </citation>
    <scope>NUCLEOTIDE SEQUENCE</scope>
    <source>
        <strain evidence="1">CBS 578.67</strain>
    </source>
</reference>
<proteinExistence type="predicted"/>
<dbReference type="EMBL" id="VJMH01005341">
    <property type="protein sequence ID" value="KAF0697142.1"/>
    <property type="molecule type" value="Genomic_DNA"/>
</dbReference>
<name>A0A485KVD2_9STRA</name>
<gene>
    <name evidence="2" type="primary">Aste57867_12136</name>
    <name evidence="1" type="ORF">As57867_012091</name>
    <name evidence="2" type="ORF">ASTE57867_12136</name>
</gene>
<accession>A0A485KVD2</accession>
<keyword evidence="3" id="KW-1185">Reference proteome</keyword>
<reference evidence="2 3" key="1">
    <citation type="submission" date="2019-03" db="EMBL/GenBank/DDBJ databases">
        <authorList>
            <person name="Gaulin E."/>
            <person name="Dumas B."/>
        </authorList>
    </citation>
    <scope>NUCLEOTIDE SEQUENCE [LARGE SCALE GENOMIC DNA]</scope>
    <source>
        <strain evidence="2">CBS 568.67</strain>
    </source>
</reference>
<evidence type="ECO:0000313" key="2">
    <source>
        <dbReference type="EMBL" id="VFT88990.1"/>
    </source>
</evidence>
<evidence type="ECO:0000313" key="3">
    <source>
        <dbReference type="Proteomes" id="UP000332933"/>
    </source>
</evidence>